<name>A0A5A7QBU4_STRAF</name>
<sequence>MEFTTHTHTHYKLQHIPCKRNITQHKCLGATQPNQAAPMRQIVFSRSDAIRNANPRRARHTKNQHLLILYPPNHTKTPITITAVFPTQILELRSSTSQLNPHNLLPLLTPRPQLPNPPRQPPAPNITRKQVALQKTTVSPLLTRRAPQLPEALFLQIEHHHNVPRRVDPMHIALRHQRSQTPEKLLGGWGQVPALDPPPHVVHSQSQHVKIRVERVDHFVLHGGWDISQARVPPVVYVVLVRGDREVLFRGGIRDNNRETGFEVALEYQPVAARPDHVPELVVELRDLDLASVHVSENRARAGGFVFYVLDEEAAGRRVEVLVYEVGGVDRAVPLGTNETGHVVDVLGRKVKEDFEHNVVWEG</sequence>
<keyword evidence="2" id="KW-1185">Reference proteome</keyword>
<evidence type="ECO:0000313" key="1">
    <source>
        <dbReference type="EMBL" id="GER41501.1"/>
    </source>
</evidence>
<organism evidence="1 2">
    <name type="scientific">Striga asiatica</name>
    <name type="common">Asiatic witchweed</name>
    <name type="synonym">Buchnera asiatica</name>
    <dbReference type="NCBI Taxonomy" id="4170"/>
    <lineage>
        <taxon>Eukaryota</taxon>
        <taxon>Viridiplantae</taxon>
        <taxon>Streptophyta</taxon>
        <taxon>Embryophyta</taxon>
        <taxon>Tracheophyta</taxon>
        <taxon>Spermatophyta</taxon>
        <taxon>Magnoliopsida</taxon>
        <taxon>eudicotyledons</taxon>
        <taxon>Gunneridae</taxon>
        <taxon>Pentapetalae</taxon>
        <taxon>asterids</taxon>
        <taxon>lamiids</taxon>
        <taxon>Lamiales</taxon>
        <taxon>Orobanchaceae</taxon>
        <taxon>Buchnereae</taxon>
        <taxon>Striga</taxon>
    </lineage>
</organism>
<dbReference type="Proteomes" id="UP000325081">
    <property type="component" value="Unassembled WGS sequence"/>
</dbReference>
<proteinExistence type="predicted"/>
<accession>A0A5A7QBU4</accession>
<dbReference type="AlphaFoldDB" id="A0A5A7QBU4"/>
<gene>
    <name evidence="1" type="ORF">STAS_18212</name>
</gene>
<reference evidence="2" key="1">
    <citation type="journal article" date="2019" name="Curr. Biol.">
        <title>Genome Sequence of Striga asiatica Provides Insight into the Evolution of Plant Parasitism.</title>
        <authorList>
            <person name="Yoshida S."/>
            <person name="Kim S."/>
            <person name="Wafula E.K."/>
            <person name="Tanskanen J."/>
            <person name="Kim Y.M."/>
            <person name="Honaas L."/>
            <person name="Yang Z."/>
            <person name="Spallek T."/>
            <person name="Conn C.E."/>
            <person name="Ichihashi Y."/>
            <person name="Cheong K."/>
            <person name="Cui S."/>
            <person name="Der J.P."/>
            <person name="Gundlach H."/>
            <person name="Jiao Y."/>
            <person name="Hori C."/>
            <person name="Ishida J.K."/>
            <person name="Kasahara H."/>
            <person name="Kiba T."/>
            <person name="Kim M.S."/>
            <person name="Koo N."/>
            <person name="Laohavisit A."/>
            <person name="Lee Y.H."/>
            <person name="Lumba S."/>
            <person name="McCourt P."/>
            <person name="Mortimer J.C."/>
            <person name="Mutuku J.M."/>
            <person name="Nomura T."/>
            <person name="Sasaki-Sekimoto Y."/>
            <person name="Seto Y."/>
            <person name="Wang Y."/>
            <person name="Wakatake T."/>
            <person name="Sakakibara H."/>
            <person name="Demura T."/>
            <person name="Yamaguchi S."/>
            <person name="Yoneyama K."/>
            <person name="Manabe R.I."/>
            <person name="Nelson D.C."/>
            <person name="Schulman A.H."/>
            <person name="Timko M.P."/>
            <person name="dePamphilis C.W."/>
            <person name="Choi D."/>
            <person name="Shirasu K."/>
        </authorList>
    </citation>
    <scope>NUCLEOTIDE SEQUENCE [LARGE SCALE GENOMIC DNA]</scope>
    <source>
        <strain evidence="2">cv. UVA1</strain>
    </source>
</reference>
<dbReference type="EMBL" id="BKCP01006128">
    <property type="protein sequence ID" value="GER41501.1"/>
    <property type="molecule type" value="Genomic_DNA"/>
</dbReference>
<comment type="caution">
    <text evidence="1">The sequence shown here is derived from an EMBL/GenBank/DDBJ whole genome shotgun (WGS) entry which is preliminary data.</text>
</comment>
<evidence type="ECO:0000313" key="2">
    <source>
        <dbReference type="Proteomes" id="UP000325081"/>
    </source>
</evidence>
<dbReference type="OrthoDB" id="879479at2759"/>
<protein>
    <submittedName>
        <fullName evidence="1">Translocon at the inner envelope membrane ofchloroplasts 55-II</fullName>
    </submittedName>
</protein>